<dbReference type="Pfam" id="PF03472">
    <property type="entry name" value="Autoind_bind"/>
    <property type="match status" value="1"/>
</dbReference>
<dbReference type="InterPro" id="IPR000792">
    <property type="entry name" value="Tscrpt_reg_LuxR_C"/>
</dbReference>
<dbReference type="Proteomes" id="UP001556692">
    <property type="component" value="Unassembled WGS sequence"/>
</dbReference>
<dbReference type="PANTHER" id="PTHR44688">
    <property type="entry name" value="DNA-BINDING TRANSCRIPTIONAL ACTIVATOR DEVR_DOSR"/>
    <property type="match status" value="1"/>
</dbReference>
<dbReference type="RefSeq" id="WP_367952262.1">
    <property type="nucleotide sequence ID" value="NZ_JBDPGJ010000001.1"/>
</dbReference>
<protein>
    <submittedName>
        <fullName evidence="5">Autoinducer binding domain-containing protein</fullName>
    </submittedName>
</protein>
<feature type="domain" description="HTH luxR-type" evidence="4">
    <location>
        <begin position="175"/>
        <end position="240"/>
    </location>
</feature>
<evidence type="ECO:0000259" key="4">
    <source>
        <dbReference type="PROSITE" id="PS50043"/>
    </source>
</evidence>
<dbReference type="InterPro" id="IPR016032">
    <property type="entry name" value="Sig_transdc_resp-reg_C-effctor"/>
</dbReference>
<dbReference type="PRINTS" id="PR00038">
    <property type="entry name" value="HTHLUXR"/>
</dbReference>
<name>A0ABV3SFH5_9HYPH</name>
<dbReference type="Pfam" id="PF00196">
    <property type="entry name" value="GerE"/>
    <property type="match status" value="1"/>
</dbReference>
<comment type="caution">
    <text evidence="5">The sequence shown here is derived from an EMBL/GenBank/DDBJ whole genome shotgun (WGS) entry which is preliminary data.</text>
</comment>
<dbReference type="Gene3D" id="1.10.10.10">
    <property type="entry name" value="Winged helix-like DNA-binding domain superfamily/Winged helix DNA-binding domain"/>
    <property type="match status" value="1"/>
</dbReference>
<dbReference type="InterPro" id="IPR005143">
    <property type="entry name" value="TF_LuxR_autoind-bd_dom"/>
</dbReference>
<keyword evidence="1" id="KW-0805">Transcription regulation</keyword>
<keyword evidence="2" id="KW-0238">DNA-binding</keyword>
<dbReference type="InterPro" id="IPR036693">
    <property type="entry name" value="TF_LuxR_autoind-bd_dom_sf"/>
</dbReference>
<dbReference type="InterPro" id="IPR036388">
    <property type="entry name" value="WH-like_DNA-bd_sf"/>
</dbReference>
<organism evidence="5 6">
    <name type="scientific">Aquibium pacificus</name>
    <dbReference type="NCBI Taxonomy" id="3153579"/>
    <lineage>
        <taxon>Bacteria</taxon>
        <taxon>Pseudomonadati</taxon>
        <taxon>Pseudomonadota</taxon>
        <taxon>Alphaproteobacteria</taxon>
        <taxon>Hyphomicrobiales</taxon>
        <taxon>Phyllobacteriaceae</taxon>
        <taxon>Aquibium</taxon>
    </lineage>
</organism>
<keyword evidence="3" id="KW-0804">Transcription</keyword>
<evidence type="ECO:0000313" key="5">
    <source>
        <dbReference type="EMBL" id="MEX0404375.1"/>
    </source>
</evidence>
<dbReference type="PANTHER" id="PTHR44688:SF16">
    <property type="entry name" value="DNA-BINDING TRANSCRIPTIONAL ACTIVATOR DEVR_DOSR"/>
    <property type="match status" value="1"/>
</dbReference>
<evidence type="ECO:0000256" key="1">
    <source>
        <dbReference type="ARBA" id="ARBA00023015"/>
    </source>
</evidence>
<gene>
    <name evidence="5" type="ORF">ABGN05_01715</name>
</gene>
<dbReference type="CDD" id="cd06170">
    <property type="entry name" value="LuxR_C_like"/>
    <property type="match status" value="1"/>
</dbReference>
<sequence length="243" mass="26872">MGQFDDTLQFIDELQHASTPEGVSRLLLRLTGNYGLTALMAGTVPAPGTPKSRQRSHAMLCEWPESWLERYVSRNYVDQDPVVTYMKRQPSLVRWSTAADKLQVGRSGQRVMGDAGEFKLNDGLAFPLITLEGTVVMVSLGGEMVDISPESLGVIELAATYAVGRALQLQNAHEIFARRPDLTPRETECLKWAAEGKSEWEISQILGISEHTSEKHLLNAKRKLGAVNRVHAVAEAIRLGYIS</sequence>
<proteinExistence type="predicted"/>
<dbReference type="SMART" id="SM00421">
    <property type="entry name" value="HTH_LUXR"/>
    <property type="match status" value="1"/>
</dbReference>
<dbReference type="SUPFAM" id="SSF46894">
    <property type="entry name" value="C-terminal effector domain of the bipartite response regulators"/>
    <property type="match status" value="1"/>
</dbReference>
<dbReference type="PROSITE" id="PS50043">
    <property type="entry name" value="HTH_LUXR_2"/>
    <property type="match status" value="1"/>
</dbReference>
<dbReference type="SUPFAM" id="SSF75516">
    <property type="entry name" value="Pheromone-binding domain of LuxR-like quorum-sensing transcription factors"/>
    <property type="match status" value="1"/>
</dbReference>
<keyword evidence="6" id="KW-1185">Reference proteome</keyword>
<evidence type="ECO:0000256" key="3">
    <source>
        <dbReference type="ARBA" id="ARBA00023163"/>
    </source>
</evidence>
<evidence type="ECO:0000313" key="6">
    <source>
        <dbReference type="Proteomes" id="UP001556692"/>
    </source>
</evidence>
<evidence type="ECO:0000256" key="2">
    <source>
        <dbReference type="ARBA" id="ARBA00023125"/>
    </source>
</evidence>
<reference evidence="5 6" key="1">
    <citation type="submission" date="2024-05" db="EMBL/GenBank/DDBJ databases">
        <authorList>
            <person name="Jiang F."/>
        </authorList>
    </citation>
    <scope>NUCLEOTIDE SEQUENCE [LARGE SCALE GENOMIC DNA]</scope>
    <source>
        <strain evidence="5 6">LZ166</strain>
    </source>
</reference>
<accession>A0ABV3SFH5</accession>
<dbReference type="EMBL" id="JBDPGJ010000001">
    <property type="protein sequence ID" value="MEX0404375.1"/>
    <property type="molecule type" value="Genomic_DNA"/>
</dbReference>
<dbReference type="Gene3D" id="3.30.450.80">
    <property type="entry name" value="Transcription factor LuxR-like, autoinducer-binding domain"/>
    <property type="match status" value="1"/>
</dbReference>